<sequence length="106" mass="12349">MMAMLSAWVWQTLFPRMMTPLFIAFSLGLLRYILYLRVKTPFKNMESHLQQPQCHSSMVKDNQLEDQDQDHWQDLLLRKSTGPFVAAVAALHQIIQATRMTGTKRV</sequence>
<keyword evidence="1" id="KW-0812">Transmembrane</keyword>
<evidence type="ECO:0000256" key="1">
    <source>
        <dbReference type="SAM" id="Phobius"/>
    </source>
</evidence>
<organism evidence="2 3">
    <name type="scientific">Lobosporangium transversale</name>
    <dbReference type="NCBI Taxonomy" id="64571"/>
    <lineage>
        <taxon>Eukaryota</taxon>
        <taxon>Fungi</taxon>
        <taxon>Fungi incertae sedis</taxon>
        <taxon>Mucoromycota</taxon>
        <taxon>Mortierellomycotina</taxon>
        <taxon>Mortierellomycetes</taxon>
        <taxon>Mortierellales</taxon>
        <taxon>Mortierellaceae</taxon>
        <taxon>Lobosporangium</taxon>
    </lineage>
</organism>
<keyword evidence="1" id="KW-0472">Membrane</keyword>
<reference evidence="2 3" key="1">
    <citation type="submission" date="2016-07" db="EMBL/GenBank/DDBJ databases">
        <title>Pervasive Adenine N6-methylation of Active Genes in Fungi.</title>
        <authorList>
            <consortium name="DOE Joint Genome Institute"/>
            <person name="Mondo S.J."/>
            <person name="Dannebaum R.O."/>
            <person name="Kuo R.C."/>
            <person name="Labutti K."/>
            <person name="Haridas S."/>
            <person name="Kuo A."/>
            <person name="Salamov A."/>
            <person name="Ahrendt S.R."/>
            <person name="Lipzen A."/>
            <person name="Sullivan W."/>
            <person name="Andreopoulos W.B."/>
            <person name="Clum A."/>
            <person name="Lindquist E."/>
            <person name="Daum C."/>
            <person name="Ramamoorthy G.K."/>
            <person name="Gryganskyi A."/>
            <person name="Culley D."/>
            <person name="Magnuson J.K."/>
            <person name="James T.Y."/>
            <person name="O'Malley M.A."/>
            <person name="Stajich J.E."/>
            <person name="Spatafora J.W."/>
            <person name="Visel A."/>
            <person name="Grigoriev I.V."/>
        </authorList>
    </citation>
    <scope>NUCLEOTIDE SEQUENCE [LARGE SCALE GENOMIC DNA]</scope>
    <source>
        <strain evidence="2 3">NRRL 3116</strain>
    </source>
</reference>
<gene>
    <name evidence="2" type="ORF">BCR41DRAFT_346792</name>
</gene>
<proteinExistence type="predicted"/>
<name>A0A1Y2GYT5_9FUNG</name>
<feature type="transmembrane region" description="Helical" evidence="1">
    <location>
        <begin position="20"/>
        <end position="38"/>
    </location>
</feature>
<dbReference type="AlphaFoldDB" id="A0A1Y2GYT5"/>
<dbReference type="InParanoid" id="A0A1Y2GYT5"/>
<dbReference type="RefSeq" id="XP_021885174.1">
    <property type="nucleotide sequence ID" value="XM_022022963.1"/>
</dbReference>
<evidence type="ECO:0000313" key="2">
    <source>
        <dbReference type="EMBL" id="ORZ27447.1"/>
    </source>
</evidence>
<accession>A0A1Y2GYT5</accession>
<keyword evidence="3" id="KW-1185">Reference proteome</keyword>
<dbReference type="EMBL" id="MCFF01000004">
    <property type="protein sequence ID" value="ORZ27447.1"/>
    <property type="molecule type" value="Genomic_DNA"/>
</dbReference>
<keyword evidence="1" id="KW-1133">Transmembrane helix</keyword>
<protein>
    <submittedName>
        <fullName evidence="2">Uncharacterized protein</fullName>
    </submittedName>
</protein>
<evidence type="ECO:0000313" key="3">
    <source>
        <dbReference type="Proteomes" id="UP000193648"/>
    </source>
</evidence>
<comment type="caution">
    <text evidence="2">The sequence shown here is derived from an EMBL/GenBank/DDBJ whole genome shotgun (WGS) entry which is preliminary data.</text>
</comment>
<dbReference type="GeneID" id="33564807"/>
<dbReference type="Proteomes" id="UP000193648">
    <property type="component" value="Unassembled WGS sequence"/>
</dbReference>